<evidence type="ECO:0000313" key="2">
    <source>
        <dbReference type="Proteomes" id="UP000183832"/>
    </source>
</evidence>
<evidence type="ECO:0000313" key="1">
    <source>
        <dbReference type="EMBL" id="CRK92466.1"/>
    </source>
</evidence>
<organism evidence="1 2">
    <name type="scientific">Clunio marinus</name>
    <dbReference type="NCBI Taxonomy" id="568069"/>
    <lineage>
        <taxon>Eukaryota</taxon>
        <taxon>Metazoa</taxon>
        <taxon>Ecdysozoa</taxon>
        <taxon>Arthropoda</taxon>
        <taxon>Hexapoda</taxon>
        <taxon>Insecta</taxon>
        <taxon>Pterygota</taxon>
        <taxon>Neoptera</taxon>
        <taxon>Endopterygota</taxon>
        <taxon>Diptera</taxon>
        <taxon>Nematocera</taxon>
        <taxon>Chironomoidea</taxon>
        <taxon>Chironomidae</taxon>
        <taxon>Clunio</taxon>
    </lineage>
</organism>
<dbReference type="Proteomes" id="UP000183832">
    <property type="component" value="Unassembled WGS sequence"/>
</dbReference>
<dbReference type="AlphaFoldDB" id="A0A1J1HY32"/>
<reference evidence="1 2" key="1">
    <citation type="submission" date="2015-04" db="EMBL/GenBank/DDBJ databases">
        <authorList>
            <person name="Syromyatnikov M.Y."/>
            <person name="Popov V.N."/>
        </authorList>
    </citation>
    <scope>NUCLEOTIDE SEQUENCE [LARGE SCALE GENOMIC DNA]</scope>
</reference>
<proteinExistence type="predicted"/>
<keyword evidence="2" id="KW-1185">Reference proteome</keyword>
<gene>
    <name evidence="1" type="ORF">CLUMA_CG006028</name>
</gene>
<dbReference type="EMBL" id="CVRI01000028">
    <property type="protein sequence ID" value="CRK92466.1"/>
    <property type="molecule type" value="Genomic_DNA"/>
</dbReference>
<accession>A0A1J1HY32</accession>
<sequence>MNQFGYNFNFIIQSSMNIAELKFKHQRVRNDFGYPCMTAKEEKKTFYGELKHEKAKK</sequence>
<feature type="non-terminal residue" evidence="1">
    <location>
        <position position="57"/>
    </location>
</feature>
<name>A0A1J1HY32_9DIPT</name>
<protein>
    <submittedName>
        <fullName evidence="1">CLUMA_CG006028, isoform A</fullName>
    </submittedName>
</protein>